<name>C8NBL5_CARH6</name>
<evidence type="ECO:0008006" key="3">
    <source>
        <dbReference type="Google" id="ProtNLM"/>
    </source>
</evidence>
<evidence type="ECO:0000313" key="2">
    <source>
        <dbReference type="Proteomes" id="UP000004870"/>
    </source>
</evidence>
<protein>
    <recommendedName>
        <fullName evidence="3">DUF1007 family protein</fullName>
    </recommendedName>
</protein>
<accession>C8NBL5</accession>
<dbReference type="AlphaFoldDB" id="C8NBL5"/>
<reference evidence="1 2" key="1">
    <citation type="submission" date="2009-08" db="EMBL/GenBank/DDBJ databases">
        <authorList>
            <person name="Qin X."/>
            <person name="Bachman B."/>
            <person name="Battles P."/>
            <person name="Bell A."/>
            <person name="Bess C."/>
            <person name="Bickham C."/>
            <person name="Chaboub L."/>
            <person name="Chen D."/>
            <person name="Coyle M."/>
            <person name="Deiros D.R."/>
            <person name="Dinh H."/>
            <person name="Forbes L."/>
            <person name="Fowler G."/>
            <person name="Francisco L."/>
            <person name="Fu Q."/>
            <person name="Gubbala S."/>
            <person name="Hale W."/>
            <person name="Han Y."/>
            <person name="Hemphill L."/>
            <person name="Highlander S.K."/>
            <person name="Hirani K."/>
            <person name="Hogues M."/>
            <person name="Jackson L."/>
            <person name="Jakkamsetti A."/>
            <person name="Javaid M."/>
            <person name="Jiang H."/>
            <person name="Korchina V."/>
            <person name="Kovar C."/>
            <person name="Lara F."/>
            <person name="Lee S."/>
            <person name="Mata R."/>
            <person name="Mathew T."/>
            <person name="Moen C."/>
            <person name="Morales K."/>
            <person name="Munidasa M."/>
            <person name="Nazareth L."/>
            <person name="Ngo R."/>
            <person name="Nguyen L."/>
            <person name="Okwuonu G."/>
            <person name="Ongeri F."/>
            <person name="Patil S."/>
            <person name="Petrosino J."/>
            <person name="Pham C."/>
            <person name="Pham P."/>
            <person name="Pu L.-L."/>
            <person name="Puazo M."/>
            <person name="Raj R."/>
            <person name="Reid J."/>
            <person name="Rouhana J."/>
            <person name="Saada N."/>
            <person name="Shang Y."/>
            <person name="Simmons D."/>
            <person name="Thornton R."/>
            <person name="Warren J."/>
            <person name="Weissenberger G."/>
            <person name="Zhang J."/>
            <person name="Zhang L."/>
            <person name="Zhou C."/>
            <person name="Zhu D."/>
            <person name="Muzny D."/>
            <person name="Worley K."/>
            <person name="Gibbs R."/>
        </authorList>
    </citation>
    <scope>NUCLEOTIDE SEQUENCE [LARGE SCALE GENOMIC DNA]</scope>
    <source>
        <strain evidence="2">ATCC 15826 / DSM 8339 / NCTC 10426 / 6573</strain>
    </source>
</reference>
<gene>
    <name evidence="1" type="ORF">HMPREF0198_1893</name>
</gene>
<dbReference type="STRING" id="2718.CHUV0807_2513"/>
<evidence type="ECO:0000313" key="1">
    <source>
        <dbReference type="EMBL" id="EEV87950.1"/>
    </source>
</evidence>
<dbReference type="GeneID" id="84790210"/>
<dbReference type="InterPro" id="IPR010412">
    <property type="entry name" value="DUF1007"/>
</dbReference>
<sequence length="190" mass="21313">MKTPLLLLLYPALALAHPHQWIDLRITPETDASGALIALHESWEFDPYSSEVLLQRNQDAVALAQFKKDIDQFFADQRGFTYSQTLTFAAPRDTKIDTSGGILRYHYTLPLTQPARGALQFKIYENSYYMDVTYAADQTKQWDNGCRLTIREANPSAEEEELAASFDQNAQAPAGLGAVFAQTSELQCSE</sequence>
<dbReference type="Pfam" id="PF06226">
    <property type="entry name" value="DUF1007"/>
    <property type="match status" value="1"/>
</dbReference>
<dbReference type="HOGENOM" id="CLU_088941_0_1_6"/>
<dbReference type="Proteomes" id="UP000004870">
    <property type="component" value="Unassembled WGS sequence"/>
</dbReference>
<comment type="caution">
    <text evidence="1">The sequence shown here is derived from an EMBL/GenBank/DDBJ whole genome shotgun (WGS) entry which is preliminary data.</text>
</comment>
<organism evidence="1 2">
    <name type="scientific">Cardiobacterium hominis (strain ATCC 15826 / DSM 8339 / NCTC 10426 / 6573)</name>
    <dbReference type="NCBI Taxonomy" id="638300"/>
    <lineage>
        <taxon>Bacteria</taxon>
        <taxon>Pseudomonadati</taxon>
        <taxon>Pseudomonadota</taxon>
        <taxon>Gammaproteobacteria</taxon>
        <taxon>Cardiobacteriales</taxon>
        <taxon>Cardiobacteriaceae</taxon>
        <taxon>Cardiobacterium</taxon>
    </lineage>
</organism>
<dbReference type="OrthoDB" id="5781652at2"/>
<dbReference type="EMBL" id="ACKY01000105">
    <property type="protein sequence ID" value="EEV87950.1"/>
    <property type="molecule type" value="Genomic_DNA"/>
</dbReference>
<proteinExistence type="predicted"/>
<keyword evidence="2" id="KW-1185">Reference proteome</keyword>
<dbReference type="RefSeq" id="WP_004141930.1">
    <property type="nucleotide sequence ID" value="NZ_GG694027.1"/>
</dbReference>